<protein>
    <submittedName>
        <fullName evidence="1">Uncharacterized protein</fullName>
    </submittedName>
</protein>
<gene>
    <name evidence="1" type="ORF">ARMGADRAFT_574996</name>
</gene>
<sequence length="143" mass="16334">MNLFLLKQHELDGLERKTSDSPALGLDPLQILNYEEVQQRAMDCHGGFEGHNQRVLALADKAVSNTRWDWEEFPLELMTGLALSPTSVKQSRGSKLQDKALLEVWWPPYDPLGDEFVHETCAPGHCDGCRMYDPDDWMYASIR</sequence>
<proteinExistence type="predicted"/>
<dbReference type="InParanoid" id="A0A2H3DT22"/>
<dbReference type="EMBL" id="KZ293648">
    <property type="protein sequence ID" value="PBK98379.1"/>
    <property type="molecule type" value="Genomic_DNA"/>
</dbReference>
<accession>A0A2H3DT22</accession>
<evidence type="ECO:0000313" key="1">
    <source>
        <dbReference type="EMBL" id="PBK98379.1"/>
    </source>
</evidence>
<name>A0A2H3DT22_ARMGA</name>
<keyword evidence="2" id="KW-1185">Reference proteome</keyword>
<dbReference type="Proteomes" id="UP000217790">
    <property type="component" value="Unassembled WGS sequence"/>
</dbReference>
<dbReference type="AlphaFoldDB" id="A0A2H3DT22"/>
<organism evidence="1 2">
    <name type="scientific">Armillaria gallica</name>
    <name type="common">Bulbous honey fungus</name>
    <name type="synonym">Armillaria bulbosa</name>
    <dbReference type="NCBI Taxonomy" id="47427"/>
    <lineage>
        <taxon>Eukaryota</taxon>
        <taxon>Fungi</taxon>
        <taxon>Dikarya</taxon>
        <taxon>Basidiomycota</taxon>
        <taxon>Agaricomycotina</taxon>
        <taxon>Agaricomycetes</taxon>
        <taxon>Agaricomycetidae</taxon>
        <taxon>Agaricales</taxon>
        <taxon>Marasmiineae</taxon>
        <taxon>Physalacriaceae</taxon>
        <taxon>Armillaria</taxon>
    </lineage>
</organism>
<evidence type="ECO:0000313" key="2">
    <source>
        <dbReference type="Proteomes" id="UP000217790"/>
    </source>
</evidence>
<dbReference type="OrthoDB" id="2888967at2759"/>
<reference evidence="2" key="1">
    <citation type="journal article" date="2017" name="Nat. Ecol. Evol.">
        <title>Genome expansion and lineage-specific genetic innovations in the forest pathogenic fungi Armillaria.</title>
        <authorList>
            <person name="Sipos G."/>
            <person name="Prasanna A.N."/>
            <person name="Walter M.C."/>
            <person name="O'Connor E."/>
            <person name="Balint B."/>
            <person name="Krizsan K."/>
            <person name="Kiss B."/>
            <person name="Hess J."/>
            <person name="Varga T."/>
            <person name="Slot J."/>
            <person name="Riley R."/>
            <person name="Boka B."/>
            <person name="Rigling D."/>
            <person name="Barry K."/>
            <person name="Lee J."/>
            <person name="Mihaltcheva S."/>
            <person name="LaButti K."/>
            <person name="Lipzen A."/>
            <person name="Waldron R."/>
            <person name="Moloney N.M."/>
            <person name="Sperisen C."/>
            <person name="Kredics L."/>
            <person name="Vagvoelgyi C."/>
            <person name="Patrignani A."/>
            <person name="Fitzpatrick D."/>
            <person name="Nagy I."/>
            <person name="Doyle S."/>
            <person name="Anderson J.B."/>
            <person name="Grigoriev I.V."/>
            <person name="Gueldener U."/>
            <person name="Muensterkoetter M."/>
            <person name="Nagy L.G."/>
        </authorList>
    </citation>
    <scope>NUCLEOTIDE SEQUENCE [LARGE SCALE GENOMIC DNA]</scope>
    <source>
        <strain evidence="2">Ar21-2</strain>
    </source>
</reference>